<dbReference type="EMBL" id="CADCXU010003967">
    <property type="protein sequence ID" value="CAA9995720.1"/>
    <property type="molecule type" value="Genomic_DNA"/>
</dbReference>
<organism evidence="1 2">
    <name type="scientific">Nesidiocoris tenuis</name>
    <dbReference type="NCBI Taxonomy" id="355587"/>
    <lineage>
        <taxon>Eukaryota</taxon>
        <taxon>Metazoa</taxon>
        <taxon>Ecdysozoa</taxon>
        <taxon>Arthropoda</taxon>
        <taxon>Hexapoda</taxon>
        <taxon>Insecta</taxon>
        <taxon>Pterygota</taxon>
        <taxon>Neoptera</taxon>
        <taxon>Paraneoptera</taxon>
        <taxon>Hemiptera</taxon>
        <taxon>Heteroptera</taxon>
        <taxon>Panheteroptera</taxon>
        <taxon>Cimicomorpha</taxon>
        <taxon>Miridae</taxon>
        <taxon>Dicyphina</taxon>
        <taxon>Nesidiocoris</taxon>
    </lineage>
</organism>
<proteinExistence type="predicted"/>
<evidence type="ECO:0000313" key="2">
    <source>
        <dbReference type="Proteomes" id="UP000479000"/>
    </source>
</evidence>
<protein>
    <submittedName>
        <fullName evidence="1">Uncharacterized protein</fullName>
    </submittedName>
</protein>
<reference evidence="1 2" key="1">
    <citation type="submission" date="2020-02" db="EMBL/GenBank/DDBJ databases">
        <authorList>
            <person name="Ferguson B K."/>
        </authorList>
    </citation>
    <scope>NUCLEOTIDE SEQUENCE [LARGE SCALE GENOMIC DNA]</scope>
</reference>
<dbReference type="AlphaFoldDB" id="A0A6H5G251"/>
<accession>A0A6H5G251</accession>
<name>A0A6H5G251_9HEMI</name>
<feature type="non-terminal residue" evidence="1">
    <location>
        <position position="83"/>
    </location>
</feature>
<evidence type="ECO:0000313" key="1">
    <source>
        <dbReference type="EMBL" id="CAA9995720.1"/>
    </source>
</evidence>
<keyword evidence="2" id="KW-1185">Reference proteome</keyword>
<gene>
    <name evidence="1" type="ORF">NTEN_LOCUS2497</name>
</gene>
<sequence>MPLTKYLTSNLFWNPSKLKTYESTRTWYFVQKLPKGQNFRSDSDLCNSYLTSEFTWSGSFADEKFVYLSVAPRVMREVIEREE</sequence>
<dbReference type="Proteomes" id="UP000479000">
    <property type="component" value="Unassembled WGS sequence"/>
</dbReference>